<reference evidence="1 2" key="1">
    <citation type="submission" date="2024-03" db="EMBL/GenBank/DDBJ databases">
        <title>Aquirufa genome sequencing.</title>
        <authorList>
            <person name="Pitt A."/>
            <person name="Hahn M.W."/>
        </authorList>
    </citation>
    <scope>NUCLEOTIDE SEQUENCE [LARGE SCALE GENOMIC DNA]</scope>
    <source>
        <strain evidence="1 2">PLAD-142S6K</strain>
    </source>
</reference>
<proteinExistence type="predicted"/>
<dbReference type="Pfam" id="PF03993">
    <property type="entry name" value="DUF349"/>
    <property type="match status" value="2"/>
</dbReference>
<name>A0ABW6D3J2_9BACT</name>
<evidence type="ECO:0000313" key="1">
    <source>
        <dbReference type="EMBL" id="MFD3275613.1"/>
    </source>
</evidence>
<protein>
    <submittedName>
        <fullName evidence="1">DUF349 domain-containing protein</fullName>
    </submittedName>
</protein>
<organism evidence="1 2">
    <name type="scientific">Aquirufa echingensis</name>
    <dbReference type="NCBI Taxonomy" id="3096516"/>
    <lineage>
        <taxon>Bacteria</taxon>
        <taxon>Pseudomonadati</taxon>
        <taxon>Bacteroidota</taxon>
        <taxon>Cytophagia</taxon>
        <taxon>Cytophagales</taxon>
        <taxon>Flectobacillaceae</taxon>
        <taxon>Aquirufa</taxon>
    </lineage>
</organism>
<accession>A0ABW6D3J2</accession>
<dbReference type="RefSeq" id="WP_377975691.1">
    <property type="nucleotide sequence ID" value="NZ_JBBKYA010000002.1"/>
</dbReference>
<dbReference type="EMBL" id="JBBKYA010000002">
    <property type="protein sequence ID" value="MFD3275613.1"/>
    <property type="molecule type" value="Genomic_DNA"/>
</dbReference>
<dbReference type="InterPro" id="IPR007139">
    <property type="entry name" value="DUF349"/>
</dbReference>
<gene>
    <name evidence="1" type="ORF">SKC38_05155</name>
</gene>
<dbReference type="Proteomes" id="UP001598114">
    <property type="component" value="Unassembled WGS sequence"/>
</dbReference>
<evidence type="ECO:0000313" key="2">
    <source>
        <dbReference type="Proteomes" id="UP001598114"/>
    </source>
</evidence>
<comment type="caution">
    <text evidence="1">The sequence shown here is derived from an EMBL/GenBank/DDBJ whole genome shotgun (WGS) entry which is preliminary data.</text>
</comment>
<keyword evidence="2" id="KW-1185">Reference proteome</keyword>
<sequence length="424" mass="49736">MNHLVKNEYGFCQDGKVYINAYLNFPQREIGFVRNTEQEALDYFVNRFELAKTKVIQLASEINDVQNKGSYLTKVVQMKAYLAEFDGLGDFVPLFKQLDSLEVFLRDLIQNNQIKNLEIKRALIEDAKAIAGQEDVLQATEDLMELKAKWVKTGPVDKQFQDSLTESFQAVMDDFFLRRRAYFEEKNRQIDEKIALLQGFIDSVHQLRKAEDLDDSIIKVKELQKEWKNVVGLPPKKQSMLWKNFKKANDMFFEKYNRVKGIEYKPRVDPRIQELTSMTGELELKLHDQVNIVSTADLAKAYLVKWKEITAQIKSVDRQMAERFRNVCDKIFEMNYLLRVISYRHPALNEKPRIEQLKIMINQMDYMTKKERGELEDFIAQAESDRQMEEKPVISKINTQKRKISMKELLLTGFKTELDALLNA</sequence>